<keyword evidence="1" id="KW-0472">Membrane</keyword>
<reference evidence="2" key="1">
    <citation type="submission" date="2013-01" db="EMBL/GenBank/DDBJ databases">
        <title>Genome assembly of Mariniradius saccharolyticus AK6.</title>
        <authorList>
            <person name="Vaidya B."/>
            <person name="Khatri I."/>
            <person name="Tanuku N.R.S."/>
            <person name="Subramanian S."/>
            <person name="Pinnaka A."/>
        </authorList>
    </citation>
    <scope>NUCLEOTIDE SEQUENCE [LARGE SCALE GENOMIC DNA]</scope>
    <source>
        <strain evidence="2">AK6</strain>
    </source>
</reference>
<keyword evidence="3" id="KW-1185">Reference proteome</keyword>
<dbReference type="InParanoid" id="M7Y3Y2"/>
<proteinExistence type="predicted"/>
<accession>M7Y3Y2</accession>
<protein>
    <submittedName>
        <fullName evidence="2">Uncharacterized protein</fullName>
    </submittedName>
</protein>
<keyword evidence="1" id="KW-0812">Transmembrane</keyword>
<sequence length="44" mass="5357">MFVFEKVALYFWNMLIAAFAYFTFFYFYFRLEGRIGAAHCLVKN</sequence>
<feature type="transmembrane region" description="Helical" evidence="1">
    <location>
        <begin position="7"/>
        <end position="29"/>
    </location>
</feature>
<dbReference type="EMBL" id="AMZY02000001">
    <property type="protein sequence ID" value="EMS35432.1"/>
    <property type="molecule type" value="Genomic_DNA"/>
</dbReference>
<keyword evidence="1" id="KW-1133">Transmembrane helix</keyword>
<dbReference type="STRING" id="1239962.C943_00205"/>
<gene>
    <name evidence="2" type="ORF">C943_00205</name>
</gene>
<name>M7Y3Y2_9BACT</name>
<dbReference type="AlphaFoldDB" id="M7Y3Y2"/>
<organism evidence="2 3">
    <name type="scientific">Mariniradius saccharolyticus AK6</name>
    <dbReference type="NCBI Taxonomy" id="1239962"/>
    <lineage>
        <taxon>Bacteria</taxon>
        <taxon>Pseudomonadati</taxon>
        <taxon>Bacteroidota</taxon>
        <taxon>Cytophagia</taxon>
        <taxon>Cytophagales</taxon>
        <taxon>Cyclobacteriaceae</taxon>
        <taxon>Mariniradius</taxon>
    </lineage>
</organism>
<dbReference type="Proteomes" id="UP000010953">
    <property type="component" value="Unassembled WGS sequence"/>
</dbReference>
<comment type="caution">
    <text evidence="2">The sequence shown here is derived from an EMBL/GenBank/DDBJ whole genome shotgun (WGS) entry which is preliminary data.</text>
</comment>
<evidence type="ECO:0000313" key="3">
    <source>
        <dbReference type="Proteomes" id="UP000010953"/>
    </source>
</evidence>
<evidence type="ECO:0000256" key="1">
    <source>
        <dbReference type="SAM" id="Phobius"/>
    </source>
</evidence>
<evidence type="ECO:0000313" key="2">
    <source>
        <dbReference type="EMBL" id="EMS35432.1"/>
    </source>
</evidence>